<dbReference type="GO" id="GO:0006310">
    <property type="term" value="P:DNA recombination"/>
    <property type="evidence" value="ECO:0007669"/>
    <property type="project" value="UniProtKB-KW"/>
</dbReference>
<dbReference type="EMBL" id="SOBR01000003">
    <property type="protein sequence ID" value="TDU22696.1"/>
    <property type="molecule type" value="Genomic_DNA"/>
</dbReference>
<evidence type="ECO:0000256" key="9">
    <source>
        <dbReference type="PROSITE-ProRule" id="PRU01248"/>
    </source>
</evidence>
<evidence type="ECO:0000256" key="7">
    <source>
        <dbReference type="ARBA" id="ARBA00023172"/>
    </source>
</evidence>
<dbReference type="InterPro" id="IPR013762">
    <property type="entry name" value="Integrase-like_cat_sf"/>
</dbReference>
<proteinExistence type="predicted"/>
<gene>
    <name evidence="13" type="ORF">C8E00_10356</name>
</gene>
<dbReference type="Gene3D" id="1.10.443.10">
    <property type="entry name" value="Intergrase catalytic core"/>
    <property type="match status" value="1"/>
</dbReference>
<dbReference type="PANTHER" id="PTHR30349:SF77">
    <property type="entry name" value="TYROSINE RECOMBINASE XERC"/>
    <property type="match status" value="1"/>
</dbReference>
<keyword evidence="14" id="KW-1185">Reference proteome</keyword>
<protein>
    <submittedName>
        <fullName evidence="13">Site-specific recombinase XerD</fullName>
    </submittedName>
</protein>
<dbReference type="InterPro" id="IPR011010">
    <property type="entry name" value="DNA_brk_join_enz"/>
</dbReference>
<keyword evidence="5" id="KW-0229">DNA integration</keyword>
<accession>A0A4V6Q444</accession>
<dbReference type="InterPro" id="IPR050090">
    <property type="entry name" value="Tyrosine_recombinase_XerCD"/>
</dbReference>
<dbReference type="GO" id="GO:0005737">
    <property type="term" value="C:cytoplasm"/>
    <property type="evidence" value="ECO:0007669"/>
    <property type="project" value="UniProtKB-SubCell"/>
</dbReference>
<dbReference type="SUPFAM" id="SSF56349">
    <property type="entry name" value="DNA breaking-rejoining enzymes"/>
    <property type="match status" value="1"/>
</dbReference>
<evidence type="ECO:0000259" key="12">
    <source>
        <dbReference type="PROSITE" id="PS51900"/>
    </source>
</evidence>
<dbReference type="InterPro" id="IPR002104">
    <property type="entry name" value="Integrase_catalytic"/>
</dbReference>
<evidence type="ECO:0000256" key="1">
    <source>
        <dbReference type="ARBA" id="ARBA00004496"/>
    </source>
</evidence>
<evidence type="ECO:0000256" key="10">
    <source>
        <dbReference type="SAM" id="MobiDB-lite"/>
    </source>
</evidence>
<evidence type="ECO:0000256" key="3">
    <source>
        <dbReference type="ARBA" id="ARBA00022618"/>
    </source>
</evidence>
<dbReference type="PROSITE" id="PS51898">
    <property type="entry name" value="TYR_RECOMBINASE"/>
    <property type="match status" value="1"/>
</dbReference>
<dbReference type="InterPro" id="IPR044068">
    <property type="entry name" value="CB"/>
</dbReference>
<dbReference type="CDD" id="cd00397">
    <property type="entry name" value="DNA_BRE_C"/>
    <property type="match status" value="1"/>
</dbReference>
<evidence type="ECO:0000256" key="8">
    <source>
        <dbReference type="ARBA" id="ARBA00023306"/>
    </source>
</evidence>
<dbReference type="Pfam" id="PF00589">
    <property type="entry name" value="Phage_integrase"/>
    <property type="match status" value="1"/>
</dbReference>
<evidence type="ECO:0000256" key="5">
    <source>
        <dbReference type="ARBA" id="ARBA00022908"/>
    </source>
</evidence>
<dbReference type="Gene3D" id="1.10.150.130">
    <property type="match status" value="1"/>
</dbReference>
<keyword evidence="4" id="KW-0159">Chromosome partition</keyword>
<dbReference type="PANTHER" id="PTHR30349">
    <property type="entry name" value="PHAGE INTEGRASE-RELATED"/>
    <property type="match status" value="1"/>
</dbReference>
<comment type="subcellular location">
    <subcellularLocation>
        <location evidence="1">Cytoplasm</location>
    </subcellularLocation>
</comment>
<sequence length="401" mass="46691">MQDDRGQVREEEIAAIVALETGAASRTSQTSGELEKPGARRAVHISARTDVEAVASWLSEFQSSPQTWRAYRKEAERLLLWLQRRSEALSDVRRDTLDAYERFLADPQPAALWQGPSRPRHALEWRPFRQPLSASSRRQALVILQGMFAWLVEAGWVEHNPFRLIRDKRRRMDNRNERIERYIEKTLWQHFWAWLQVPPSPQSGSGAYYRWARRRFLFGFAYLLAPRISEMATARMGDFIQREGRWWWRVVGKGDKLSEVPVPPDMMTLLADWRMTLGMSPQPDPDDTAPLLRALDGRRGLGDNQLYRMIRETFRAGYHALDDLSEAKRAPLQQATPHWLRHTALTHQAQAGVELRYLARTARHARLDTTARYLHAEAEEWYRQLTHHRLTDADTHSDGTL</sequence>
<dbReference type="AlphaFoldDB" id="A0A4V6Q444"/>
<feature type="domain" description="Core-binding (CB)" evidence="12">
    <location>
        <begin position="48"/>
        <end position="152"/>
    </location>
</feature>
<keyword evidence="8" id="KW-0131">Cell cycle</keyword>
<dbReference type="Proteomes" id="UP000295380">
    <property type="component" value="Unassembled WGS sequence"/>
</dbReference>
<evidence type="ECO:0000256" key="4">
    <source>
        <dbReference type="ARBA" id="ARBA00022829"/>
    </source>
</evidence>
<keyword evidence="3" id="KW-0132">Cell division</keyword>
<evidence type="ECO:0000313" key="14">
    <source>
        <dbReference type="Proteomes" id="UP000295380"/>
    </source>
</evidence>
<reference evidence="13 14" key="1">
    <citation type="submission" date="2019-03" db="EMBL/GenBank/DDBJ databases">
        <title>Genomic Encyclopedia of Type Strains, Phase IV (KMG-IV): sequencing the most valuable type-strain genomes for metagenomic binning, comparative biology and taxonomic classification.</title>
        <authorList>
            <person name="Goeker M."/>
        </authorList>
    </citation>
    <scope>NUCLEOTIDE SEQUENCE [LARGE SCALE GENOMIC DNA]</scope>
    <source>
        <strain evidence="13 14">DSM 6770</strain>
    </source>
</reference>
<evidence type="ECO:0000259" key="11">
    <source>
        <dbReference type="PROSITE" id="PS51898"/>
    </source>
</evidence>
<organism evidence="13 14">
    <name type="scientific">Chromohalobacter marismortui</name>
    <dbReference type="NCBI Taxonomy" id="42055"/>
    <lineage>
        <taxon>Bacteria</taxon>
        <taxon>Pseudomonadati</taxon>
        <taxon>Pseudomonadota</taxon>
        <taxon>Gammaproteobacteria</taxon>
        <taxon>Oceanospirillales</taxon>
        <taxon>Halomonadaceae</taxon>
        <taxon>Chromohalobacter</taxon>
    </lineage>
</organism>
<keyword evidence="7" id="KW-0233">DNA recombination</keyword>
<dbReference type="PROSITE" id="PS51900">
    <property type="entry name" value="CB"/>
    <property type="match status" value="1"/>
</dbReference>
<name>A0A4V6Q444_9GAMM</name>
<dbReference type="GO" id="GO:0015074">
    <property type="term" value="P:DNA integration"/>
    <property type="evidence" value="ECO:0007669"/>
    <property type="project" value="UniProtKB-KW"/>
</dbReference>
<dbReference type="InterPro" id="IPR010998">
    <property type="entry name" value="Integrase_recombinase_N"/>
</dbReference>
<evidence type="ECO:0000256" key="6">
    <source>
        <dbReference type="ARBA" id="ARBA00023125"/>
    </source>
</evidence>
<feature type="region of interest" description="Disordered" evidence="10">
    <location>
        <begin position="19"/>
        <end position="40"/>
    </location>
</feature>
<comment type="caution">
    <text evidence="13">The sequence shown here is derived from an EMBL/GenBank/DDBJ whole genome shotgun (WGS) entry which is preliminary data.</text>
</comment>
<dbReference type="GO" id="GO:0007059">
    <property type="term" value="P:chromosome segregation"/>
    <property type="evidence" value="ECO:0007669"/>
    <property type="project" value="UniProtKB-KW"/>
</dbReference>
<evidence type="ECO:0000256" key="2">
    <source>
        <dbReference type="ARBA" id="ARBA00022490"/>
    </source>
</evidence>
<keyword evidence="2" id="KW-0963">Cytoplasm</keyword>
<dbReference type="GO" id="GO:0051301">
    <property type="term" value="P:cell division"/>
    <property type="evidence" value="ECO:0007669"/>
    <property type="project" value="UniProtKB-KW"/>
</dbReference>
<evidence type="ECO:0000313" key="13">
    <source>
        <dbReference type="EMBL" id="TDU22696.1"/>
    </source>
</evidence>
<keyword evidence="6 9" id="KW-0238">DNA-binding</keyword>
<dbReference type="OrthoDB" id="8610787at2"/>
<dbReference type="RefSeq" id="WP_133696115.1">
    <property type="nucleotide sequence ID" value="NZ_SOBR01000003.1"/>
</dbReference>
<dbReference type="GO" id="GO:0003677">
    <property type="term" value="F:DNA binding"/>
    <property type="evidence" value="ECO:0007669"/>
    <property type="project" value="UniProtKB-UniRule"/>
</dbReference>
<feature type="domain" description="Tyr recombinase" evidence="11">
    <location>
        <begin position="178"/>
        <end position="386"/>
    </location>
</feature>